<dbReference type="Pfam" id="PF05523">
    <property type="entry name" value="FdtA"/>
    <property type="match status" value="1"/>
</dbReference>
<dbReference type="Proteomes" id="UP000622017">
    <property type="component" value="Unassembled WGS sequence"/>
</dbReference>
<dbReference type="CDD" id="cd20292">
    <property type="entry name" value="cupin_QdtA-like"/>
    <property type="match status" value="1"/>
</dbReference>
<evidence type="ECO:0000259" key="1">
    <source>
        <dbReference type="Pfam" id="PF05523"/>
    </source>
</evidence>
<evidence type="ECO:0000313" key="3">
    <source>
        <dbReference type="Proteomes" id="UP000622017"/>
    </source>
</evidence>
<reference evidence="2 3" key="1">
    <citation type="submission" date="2020-08" db="EMBL/GenBank/DDBJ databases">
        <title>Hymenobacter sp.</title>
        <authorList>
            <person name="Kim M.K."/>
        </authorList>
    </citation>
    <scope>NUCLEOTIDE SEQUENCE [LARGE SCALE GENOMIC DNA]</scope>
    <source>
        <strain evidence="2 3">BT507</strain>
    </source>
</reference>
<keyword evidence="3" id="KW-1185">Reference proteome</keyword>
<name>A0ABR7MEJ4_9BACT</name>
<sequence>MNVQKPYLLTFDTIGAPDLGYIAVAGNSALPFQIQRTYWIYCTPETVARGHHAHHKLQQVVIAVHGSIEFILENIGGEKTTFRLEKPDTGLFIPEMHWRTINFSHDAVLLCLASTEYNEEDYIRNFEDFKSLANK</sequence>
<dbReference type="Gene3D" id="2.60.120.10">
    <property type="entry name" value="Jelly Rolls"/>
    <property type="match status" value="1"/>
</dbReference>
<protein>
    <submittedName>
        <fullName evidence="2">FdtA/QdtA family cupin domain-containing protein</fullName>
    </submittedName>
</protein>
<proteinExistence type="predicted"/>
<dbReference type="EMBL" id="JACSCY010000001">
    <property type="protein sequence ID" value="MBC6609499.1"/>
    <property type="molecule type" value="Genomic_DNA"/>
</dbReference>
<feature type="domain" description="Sugar 3,4-ketoisomerase QdtA cupin" evidence="1">
    <location>
        <begin position="22"/>
        <end position="132"/>
    </location>
</feature>
<dbReference type="SUPFAM" id="SSF51182">
    <property type="entry name" value="RmlC-like cupins"/>
    <property type="match status" value="1"/>
</dbReference>
<dbReference type="InterPro" id="IPR011051">
    <property type="entry name" value="RmlC_Cupin_sf"/>
</dbReference>
<evidence type="ECO:0000313" key="2">
    <source>
        <dbReference type="EMBL" id="MBC6609499.1"/>
    </source>
</evidence>
<organism evidence="2 3">
    <name type="scientific">Hymenobacter citatus</name>
    <dbReference type="NCBI Taxonomy" id="2763506"/>
    <lineage>
        <taxon>Bacteria</taxon>
        <taxon>Pseudomonadati</taxon>
        <taxon>Bacteroidota</taxon>
        <taxon>Cytophagia</taxon>
        <taxon>Cytophagales</taxon>
        <taxon>Hymenobacteraceae</taxon>
        <taxon>Hymenobacter</taxon>
    </lineage>
</organism>
<dbReference type="RefSeq" id="WP_187317808.1">
    <property type="nucleotide sequence ID" value="NZ_JACSCY010000001.1"/>
</dbReference>
<dbReference type="InterPro" id="IPR014710">
    <property type="entry name" value="RmlC-like_jellyroll"/>
</dbReference>
<accession>A0ABR7MEJ4</accession>
<comment type="caution">
    <text evidence="2">The sequence shown here is derived from an EMBL/GenBank/DDBJ whole genome shotgun (WGS) entry which is preliminary data.</text>
</comment>
<gene>
    <name evidence="2" type="ORF">H8B15_01110</name>
</gene>
<dbReference type="InterPro" id="IPR008894">
    <property type="entry name" value="QdtA_cupin_dom"/>
</dbReference>